<accession>A0ABS6GSF6</accession>
<keyword evidence="2" id="KW-1185">Reference proteome</keyword>
<reference evidence="1 2" key="1">
    <citation type="journal article" date="2011" name="Int. J. Syst. Evol. Microbiol.">
        <title>Allobacillus halotolerans gen. nov., sp. nov. isolated from shrimp paste.</title>
        <authorList>
            <person name="Sheu S.Y."/>
            <person name="Arun A.B."/>
            <person name="Jiang S.R."/>
            <person name="Young C.C."/>
            <person name="Chen W.M."/>
        </authorList>
    </citation>
    <scope>NUCLEOTIDE SEQUENCE [LARGE SCALE GENOMIC DNA]</scope>
    <source>
        <strain evidence="1 2">LMG 24826</strain>
    </source>
</reference>
<dbReference type="Proteomes" id="UP000812672">
    <property type="component" value="Unassembled WGS sequence"/>
</dbReference>
<proteinExistence type="predicted"/>
<dbReference type="EMBL" id="JAHLZF010000040">
    <property type="protein sequence ID" value="MBU6082064.1"/>
    <property type="molecule type" value="Genomic_DNA"/>
</dbReference>
<name>A0ABS6GSF6_9BACI</name>
<comment type="caution">
    <text evidence="1">The sequence shown here is derived from an EMBL/GenBank/DDBJ whole genome shotgun (WGS) entry which is preliminary data.</text>
</comment>
<sequence>MKITGQAQFTKETNQEKFYNGSAGFQAGEFTVKVKNIEFNDRENRYFTIVFENDEGKQYK</sequence>
<organism evidence="1 2">
    <name type="scientific">Allobacillus halotolerans</name>
    <dbReference type="NCBI Taxonomy" id="570278"/>
    <lineage>
        <taxon>Bacteria</taxon>
        <taxon>Bacillati</taxon>
        <taxon>Bacillota</taxon>
        <taxon>Bacilli</taxon>
        <taxon>Bacillales</taxon>
        <taxon>Bacillaceae</taxon>
        <taxon>Allobacillus</taxon>
    </lineage>
</organism>
<feature type="non-terminal residue" evidence="1">
    <location>
        <position position="60"/>
    </location>
</feature>
<gene>
    <name evidence="1" type="ORF">KQ486_13795</name>
</gene>
<protein>
    <submittedName>
        <fullName evidence="1">Single-stranded DNA-binding protein</fullName>
    </submittedName>
</protein>
<evidence type="ECO:0000313" key="1">
    <source>
        <dbReference type="EMBL" id="MBU6082064.1"/>
    </source>
</evidence>
<keyword evidence="1" id="KW-0238">DNA-binding</keyword>
<evidence type="ECO:0000313" key="2">
    <source>
        <dbReference type="Proteomes" id="UP000812672"/>
    </source>
</evidence>
<dbReference type="GO" id="GO:0003677">
    <property type="term" value="F:DNA binding"/>
    <property type="evidence" value="ECO:0007669"/>
    <property type="project" value="UniProtKB-KW"/>
</dbReference>